<dbReference type="PROSITE" id="PS50888">
    <property type="entry name" value="BHLH"/>
    <property type="match status" value="1"/>
</dbReference>
<evidence type="ECO:0000256" key="2">
    <source>
        <dbReference type="ARBA" id="ARBA00023015"/>
    </source>
</evidence>
<comment type="caution">
    <text evidence="7">The sequence shown here is derived from an EMBL/GenBank/DDBJ whole genome shotgun (WGS) entry which is preliminary data.</text>
</comment>
<dbReference type="SMART" id="SM00353">
    <property type="entry name" value="HLH"/>
    <property type="match status" value="1"/>
</dbReference>
<evidence type="ECO:0000256" key="3">
    <source>
        <dbReference type="ARBA" id="ARBA00023163"/>
    </source>
</evidence>
<dbReference type="PANTHER" id="PTHR12565:SF450">
    <property type="entry name" value="TRANSCRIPTION FACTOR BHLH63-LIKE"/>
    <property type="match status" value="1"/>
</dbReference>
<proteinExistence type="predicted"/>
<dbReference type="Pfam" id="PF00010">
    <property type="entry name" value="HLH"/>
    <property type="match status" value="1"/>
</dbReference>
<dbReference type="GO" id="GO:0003700">
    <property type="term" value="F:DNA-binding transcription factor activity"/>
    <property type="evidence" value="ECO:0007669"/>
    <property type="project" value="TreeGrafter"/>
</dbReference>
<keyword evidence="4" id="KW-0539">Nucleus</keyword>
<dbReference type="CDD" id="cd18919">
    <property type="entry name" value="bHLH_AtBPE_like"/>
    <property type="match status" value="1"/>
</dbReference>
<dbReference type="EMBL" id="SMOL01000231">
    <property type="protein sequence ID" value="KAB2623081.1"/>
    <property type="molecule type" value="Genomic_DNA"/>
</dbReference>
<protein>
    <submittedName>
        <fullName evidence="7">Transcription factor bHLH62-like</fullName>
    </submittedName>
</protein>
<reference evidence="7 8" key="1">
    <citation type="submission" date="2019-09" db="EMBL/GenBank/DDBJ databases">
        <authorList>
            <person name="Ou C."/>
        </authorList>
    </citation>
    <scope>NUCLEOTIDE SEQUENCE [LARGE SCALE GENOMIC DNA]</scope>
    <source>
        <strain evidence="7">S2</strain>
        <tissue evidence="7">Leaf</tissue>
    </source>
</reference>
<feature type="compositionally biased region" description="Basic and acidic residues" evidence="5">
    <location>
        <begin position="413"/>
        <end position="443"/>
    </location>
</feature>
<dbReference type="PANTHER" id="PTHR12565">
    <property type="entry name" value="STEROL REGULATORY ELEMENT-BINDING PROTEIN"/>
    <property type="match status" value="1"/>
</dbReference>
<dbReference type="Proteomes" id="UP000327157">
    <property type="component" value="Chromosome 4"/>
</dbReference>
<evidence type="ECO:0000256" key="1">
    <source>
        <dbReference type="ARBA" id="ARBA00004123"/>
    </source>
</evidence>
<feature type="domain" description="BHLH" evidence="6">
    <location>
        <begin position="468"/>
        <end position="518"/>
    </location>
</feature>
<evidence type="ECO:0000259" key="6">
    <source>
        <dbReference type="PROSITE" id="PS50888"/>
    </source>
</evidence>
<sequence length="661" mass="71613">MFERSNRNFLSFMCLASSPLSSSLSPSHSLSLSPSVCSLFTRSPPSFKLSFCFFLHILSDKQGHHITFTISCPSDSSNHSSNLSPSLFVLKQSYPLEDFPKKFLGFLSHSLPSHLDLHFFLGFSSIPLLDSMEKGSLAKPTWNPSGFSMEMQSNELNCAPQQLPNSLFNANWDNSLDQTDPFESALSSIVSSPIAAAGKGGEGGDMIRELIGRLGSISNSGEISPHSYISSNYNNSSTNTSCYSTPLNSSQRGSLPIENLAQFQADPGFVERAARFSCFGAAGGGNFGGQFNLNEAELAYRSMARIDSGKLSRVSSNQSLKVAAGSQLAAQETNKSSPLDGNSAPDKKFISRFSRASTPENGELGDSREGSSVSQQIPGGDMSVKAEIVTNSRKRKSAARGKAKASSSSPSVKDAKVVAEKEEPNAKKSKNDEASGKEKETSKAKTKANSESPEAPKDYIHVRARRGQATDSHSLAERVRREKISERMKFLQDLVPGCNKVTGKAVMLDEIINYVQSLQCQVEFLSMKLSTVNPRMDLNMEALLSKDIIQSRGSLQNALYQLDSSVPSFPFGYQPQQLPPLHSSSISSATDTQFPANPLSSALRQSHGMQLPAFDRFGEAASQMPTLFEDDLQSVVQMGFGQIQQESFHGSGASARMKVEL</sequence>
<feature type="compositionally biased region" description="Polar residues" evidence="5">
    <location>
        <begin position="328"/>
        <end position="340"/>
    </location>
</feature>
<dbReference type="GO" id="GO:0046983">
    <property type="term" value="F:protein dimerization activity"/>
    <property type="evidence" value="ECO:0007669"/>
    <property type="project" value="InterPro"/>
</dbReference>
<dbReference type="InterPro" id="IPR011598">
    <property type="entry name" value="bHLH_dom"/>
</dbReference>
<evidence type="ECO:0000256" key="5">
    <source>
        <dbReference type="SAM" id="MobiDB-lite"/>
    </source>
</evidence>
<reference evidence="7 8" key="3">
    <citation type="submission" date="2019-11" db="EMBL/GenBank/DDBJ databases">
        <title>A de novo genome assembly of a pear dwarfing rootstock.</title>
        <authorList>
            <person name="Wang F."/>
            <person name="Wang J."/>
            <person name="Li S."/>
            <person name="Zhang Y."/>
            <person name="Fang M."/>
            <person name="Ma L."/>
            <person name="Zhao Y."/>
            <person name="Jiang S."/>
        </authorList>
    </citation>
    <scope>NUCLEOTIDE SEQUENCE [LARGE SCALE GENOMIC DNA]</scope>
    <source>
        <strain evidence="7">S2</strain>
        <tissue evidence="7">Leaf</tissue>
    </source>
</reference>
<name>A0A5N5HA78_9ROSA</name>
<reference evidence="8" key="2">
    <citation type="submission" date="2019-10" db="EMBL/GenBank/DDBJ databases">
        <title>A de novo genome assembly of a pear dwarfing rootstock.</title>
        <authorList>
            <person name="Wang F."/>
            <person name="Wang J."/>
            <person name="Li S."/>
            <person name="Zhang Y."/>
            <person name="Fang M."/>
            <person name="Ma L."/>
            <person name="Zhao Y."/>
            <person name="Jiang S."/>
        </authorList>
    </citation>
    <scope>NUCLEOTIDE SEQUENCE [LARGE SCALE GENOMIC DNA]</scope>
</reference>
<dbReference type="InterPro" id="IPR024097">
    <property type="entry name" value="bHLH_ZIP_TF"/>
</dbReference>
<dbReference type="OrthoDB" id="775589at2759"/>
<evidence type="ECO:0000313" key="7">
    <source>
        <dbReference type="EMBL" id="KAB2623081.1"/>
    </source>
</evidence>
<keyword evidence="3" id="KW-0804">Transcription</keyword>
<feature type="region of interest" description="Disordered" evidence="5">
    <location>
        <begin position="325"/>
        <end position="460"/>
    </location>
</feature>
<organism evidence="7 8">
    <name type="scientific">Pyrus ussuriensis x Pyrus communis</name>
    <dbReference type="NCBI Taxonomy" id="2448454"/>
    <lineage>
        <taxon>Eukaryota</taxon>
        <taxon>Viridiplantae</taxon>
        <taxon>Streptophyta</taxon>
        <taxon>Embryophyta</taxon>
        <taxon>Tracheophyta</taxon>
        <taxon>Spermatophyta</taxon>
        <taxon>Magnoliopsida</taxon>
        <taxon>eudicotyledons</taxon>
        <taxon>Gunneridae</taxon>
        <taxon>Pentapetalae</taxon>
        <taxon>rosids</taxon>
        <taxon>fabids</taxon>
        <taxon>Rosales</taxon>
        <taxon>Rosaceae</taxon>
        <taxon>Amygdaloideae</taxon>
        <taxon>Maleae</taxon>
        <taxon>Pyrus</taxon>
    </lineage>
</organism>
<dbReference type="Gene3D" id="4.10.280.10">
    <property type="entry name" value="Helix-loop-helix DNA-binding domain"/>
    <property type="match status" value="1"/>
</dbReference>
<keyword evidence="2" id="KW-0805">Transcription regulation</keyword>
<evidence type="ECO:0000256" key="4">
    <source>
        <dbReference type="ARBA" id="ARBA00023242"/>
    </source>
</evidence>
<accession>A0A5N5HA78</accession>
<dbReference type="InterPro" id="IPR036638">
    <property type="entry name" value="HLH_DNA-bd_sf"/>
</dbReference>
<gene>
    <name evidence="7" type="ORF">D8674_025263</name>
</gene>
<dbReference type="GO" id="GO:0005634">
    <property type="term" value="C:nucleus"/>
    <property type="evidence" value="ECO:0007669"/>
    <property type="project" value="UniProtKB-SubCell"/>
</dbReference>
<keyword evidence="8" id="KW-1185">Reference proteome</keyword>
<dbReference type="AlphaFoldDB" id="A0A5N5HA78"/>
<feature type="compositionally biased region" description="Basic residues" evidence="5">
    <location>
        <begin position="392"/>
        <end position="403"/>
    </location>
</feature>
<dbReference type="SUPFAM" id="SSF47459">
    <property type="entry name" value="HLH, helix-loop-helix DNA-binding domain"/>
    <property type="match status" value="1"/>
</dbReference>
<comment type="subcellular location">
    <subcellularLocation>
        <location evidence="1">Nucleus</location>
    </subcellularLocation>
</comment>
<dbReference type="FunFam" id="4.10.280.10:FF:000002">
    <property type="entry name" value="Basic helix-loop-helix transcription factor"/>
    <property type="match status" value="1"/>
</dbReference>
<evidence type="ECO:0000313" key="8">
    <source>
        <dbReference type="Proteomes" id="UP000327157"/>
    </source>
</evidence>